<evidence type="ECO:0000313" key="2">
    <source>
        <dbReference type="EMBL" id="GAA0342054.1"/>
    </source>
</evidence>
<dbReference type="InterPro" id="IPR010499">
    <property type="entry name" value="AraC_E-bd"/>
</dbReference>
<dbReference type="Proteomes" id="UP001501757">
    <property type="component" value="Unassembled WGS sequence"/>
</dbReference>
<keyword evidence="3" id="KW-1185">Reference proteome</keyword>
<dbReference type="SUPFAM" id="SSF55136">
    <property type="entry name" value="Probable bacterial effector-binding domain"/>
    <property type="match status" value="1"/>
</dbReference>
<accession>A0ABN0WNP1</accession>
<name>A0ABN0WNP1_9ALTE</name>
<comment type="caution">
    <text evidence="2">The sequence shown here is derived from an EMBL/GenBank/DDBJ whole genome shotgun (WGS) entry which is preliminary data.</text>
</comment>
<feature type="domain" description="AraC effector-binding" evidence="1">
    <location>
        <begin position="1"/>
        <end position="144"/>
    </location>
</feature>
<proteinExistence type="predicted"/>
<dbReference type="SMART" id="SM00871">
    <property type="entry name" value="AraC_E_bind"/>
    <property type="match status" value="1"/>
</dbReference>
<reference evidence="2 3" key="1">
    <citation type="journal article" date="2019" name="Int. J. Syst. Evol. Microbiol.">
        <title>The Global Catalogue of Microorganisms (GCM) 10K type strain sequencing project: providing services to taxonomists for standard genome sequencing and annotation.</title>
        <authorList>
            <consortium name="The Broad Institute Genomics Platform"/>
            <consortium name="The Broad Institute Genome Sequencing Center for Infectious Disease"/>
            <person name="Wu L."/>
            <person name="Ma J."/>
        </authorList>
    </citation>
    <scope>NUCLEOTIDE SEQUENCE [LARGE SCALE GENOMIC DNA]</scope>
    <source>
        <strain evidence="2 3">JCM 13378</strain>
    </source>
</reference>
<dbReference type="InterPro" id="IPR011256">
    <property type="entry name" value="Reg_factor_effector_dom_sf"/>
</dbReference>
<dbReference type="RefSeq" id="WP_343840966.1">
    <property type="nucleotide sequence ID" value="NZ_BAAAEI010000002.1"/>
</dbReference>
<sequence>MDIVTQPQIMLLGISVKAPWDALWQQMPQAWQQLFGRLWEIDQDPDPILVDASLQCQKGLYQQLVSCQVTASATIPTGMAAVCIPPASYIHYTHSGPATAIADSFAAMLNWARAQHMPVSDLKLDFGYSQGADEPAHELYIALQPTPQWRWV</sequence>
<gene>
    <name evidence="2" type="ORF">GCM10009092_03270</name>
</gene>
<dbReference type="InterPro" id="IPR029441">
    <property type="entry name" value="Cass2"/>
</dbReference>
<dbReference type="Gene3D" id="3.20.80.10">
    <property type="entry name" value="Regulatory factor, effector binding domain"/>
    <property type="match status" value="1"/>
</dbReference>
<organism evidence="2 3">
    <name type="scientific">Bowmanella denitrificans</name>
    <dbReference type="NCBI Taxonomy" id="366582"/>
    <lineage>
        <taxon>Bacteria</taxon>
        <taxon>Pseudomonadati</taxon>
        <taxon>Pseudomonadota</taxon>
        <taxon>Gammaproteobacteria</taxon>
        <taxon>Alteromonadales</taxon>
        <taxon>Alteromonadaceae</taxon>
        <taxon>Bowmanella</taxon>
    </lineage>
</organism>
<protein>
    <recommendedName>
        <fullName evidence="1">AraC effector-binding domain-containing protein</fullName>
    </recommendedName>
</protein>
<dbReference type="Pfam" id="PF14526">
    <property type="entry name" value="Cass2"/>
    <property type="match status" value="1"/>
</dbReference>
<evidence type="ECO:0000259" key="1">
    <source>
        <dbReference type="SMART" id="SM00871"/>
    </source>
</evidence>
<dbReference type="EMBL" id="BAAAEI010000002">
    <property type="protein sequence ID" value="GAA0342054.1"/>
    <property type="molecule type" value="Genomic_DNA"/>
</dbReference>
<evidence type="ECO:0000313" key="3">
    <source>
        <dbReference type="Proteomes" id="UP001501757"/>
    </source>
</evidence>